<evidence type="ECO:0000256" key="6">
    <source>
        <dbReference type="SAM" id="Coils"/>
    </source>
</evidence>
<dbReference type="InterPro" id="IPR051906">
    <property type="entry name" value="TolC-like"/>
</dbReference>
<feature type="chain" id="PRO_5046320276" evidence="7">
    <location>
        <begin position="20"/>
        <end position="423"/>
    </location>
</feature>
<dbReference type="PANTHER" id="PTHR30026:SF20">
    <property type="entry name" value="OUTER MEMBRANE PROTEIN TOLC"/>
    <property type="match status" value="1"/>
</dbReference>
<keyword evidence="6" id="KW-0175">Coiled coil</keyword>
<proteinExistence type="predicted"/>
<feature type="coiled-coil region" evidence="6">
    <location>
        <begin position="92"/>
        <end position="156"/>
    </location>
</feature>
<evidence type="ECO:0000313" key="9">
    <source>
        <dbReference type="Proteomes" id="UP001595752"/>
    </source>
</evidence>
<reference evidence="9" key="1">
    <citation type="journal article" date="2019" name="Int. J. Syst. Evol. Microbiol.">
        <title>The Global Catalogue of Microorganisms (GCM) 10K type strain sequencing project: providing services to taxonomists for standard genome sequencing and annotation.</title>
        <authorList>
            <consortium name="The Broad Institute Genomics Platform"/>
            <consortium name="The Broad Institute Genome Sequencing Center for Infectious Disease"/>
            <person name="Wu L."/>
            <person name="Ma J."/>
        </authorList>
    </citation>
    <scope>NUCLEOTIDE SEQUENCE [LARGE SCALE GENOMIC DNA]</scope>
    <source>
        <strain evidence="9">CCUG 61889</strain>
    </source>
</reference>
<feature type="coiled-coil region" evidence="6">
    <location>
        <begin position="348"/>
        <end position="375"/>
    </location>
</feature>
<accession>A0ABV8B0Y5</accession>
<organism evidence="8 9">
    <name type="scientific">Bacillus songklensis</name>
    <dbReference type="NCBI Taxonomy" id="1069116"/>
    <lineage>
        <taxon>Bacteria</taxon>
        <taxon>Bacillati</taxon>
        <taxon>Bacillota</taxon>
        <taxon>Bacilli</taxon>
        <taxon>Bacillales</taxon>
        <taxon>Bacillaceae</taxon>
        <taxon>Bacillus</taxon>
    </lineage>
</organism>
<keyword evidence="9" id="KW-1185">Reference proteome</keyword>
<evidence type="ECO:0000256" key="5">
    <source>
        <dbReference type="ARBA" id="ARBA00023237"/>
    </source>
</evidence>
<feature type="coiled-coil region" evidence="6">
    <location>
        <begin position="182"/>
        <end position="240"/>
    </location>
</feature>
<dbReference type="Gene3D" id="1.20.1600.10">
    <property type="entry name" value="Outer membrane efflux proteins (OEP)"/>
    <property type="match status" value="1"/>
</dbReference>
<comment type="caution">
    <text evidence="8">The sequence shown here is derived from an EMBL/GenBank/DDBJ whole genome shotgun (WGS) entry which is preliminary data.</text>
</comment>
<evidence type="ECO:0000313" key="8">
    <source>
        <dbReference type="EMBL" id="MFC3883901.1"/>
    </source>
</evidence>
<evidence type="ECO:0000256" key="7">
    <source>
        <dbReference type="SAM" id="SignalP"/>
    </source>
</evidence>
<protein>
    <submittedName>
        <fullName evidence="8">TolC family protein</fullName>
    </submittedName>
</protein>
<evidence type="ECO:0000256" key="3">
    <source>
        <dbReference type="ARBA" id="ARBA00022692"/>
    </source>
</evidence>
<evidence type="ECO:0000256" key="1">
    <source>
        <dbReference type="ARBA" id="ARBA00004442"/>
    </source>
</evidence>
<keyword evidence="3" id="KW-0812">Transmembrane</keyword>
<keyword evidence="7" id="KW-0732">Signal</keyword>
<keyword evidence="5" id="KW-0998">Cell outer membrane</keyword>
<evidence type="ECO:0000256" key="4">
    <source>
        <dbReference type="ARBA" id="ARBA00023136"/>
    </source>
</evidence>
<comment type="subcellular location">
    <subcellularLocation>
        <location evidence="1">Cell outer membrane</location>
    </subcellularLocation>
</comment>
<name>A0ABV8B0Y5_9BACI</name>
<feature type="signal peptide" evidence="7">
    <location>
        <begin position="1"/>
        <end position="19"/>
    </location>
</feature>
<dbReference type="PANTHER" id="PTHR30026">
    <property type="entry name" value="OUTER MEMBRANE PROTEIN TOLC"/>
    <property type="match status" value="1"/>
</dbReference>
<keyword evidence="4" id="KW-0472">Membrane</keyword>
<sequence>MKKVITLLFAAAMASSPFADTVQAVEEPNAPSDIEKKDVAEQEREENQTEEVNVLTLEDVLKRALENNQNLVVLQYELEALKNQTLDVVDDKTDTQKDIKDLNKQLDKLKKERDRLTDAASRIMNGQERIAINDAIEGLEDKITNLGQTIKKLESGQLQAGFQQEEVKAGITLKLTSDYVNLLSLQKQMDFKKKEIQEAVKEVQRTDRRYQYGVASREEVDQAKKKQTNIEKQLEKQQNEYQYNLASLAFDIGIQYKPDLYITPMNLQINKWIRMDDYKAVIDNTFKMKRAKEDLELAKFNRDEVYKDEDSGEYAKQEQDYRVKSAEEKITALYQELTPKIEALYHNVETTEFDYEESLRQLENVKEDMTALEKRYRYGVVSKAEYEKALFQLDQLVFNGEMLNIQNFLVHQSLSALKQGYIQ</sequence>
<gene>
    <name evidence="8" type="ORF">ACFOU2_10455</name>
</gene>
<dbReference type="Proteomes" id="UP001595752">
    <property type="component" value="Unassembled WGS sequence"/>
</dbReference>
<dbReference type="RefSeq" id="WP_377914828.1">
    <property type="nucleotide sequence ID" value="NZ_JBHRZT010000043.1"/>
</dbReference>
<evidence type="ECO:0000256" key="2">
    <source>
        <dbReference type="ARBA" id="ARBA00022452"/>
    </source>
</evidence>
<dbReference type="SUPFAM" id="SSF56954">
    <property type="entry name" value="Outer membrane efflux proteins (OEP)"/>
    <property type="match status" value="1"/>
</dbReference>
<keyword evidence="2" id="KW-1134">Transmembrane beta strand</keyword>
<dbReference type="EMBL" id="JBHRZT010000043">
    <property type="protein sequence ID" value="MFC3883901.1"/>
    <property type="molecule type" value="Genomic_DNA"/>
</dbReference>